<dbReference type="InterPro" id="IPR013216">
    <property type="entry name" value="Methyltransf_11"/>
</dbReference>
<organism evidence="2 3">
    <name type="scientific">Tunturiibacter empetritectus</name>
    <dbReference type="NCBI Taxonomy" id="3069691"/>
    <lineage>
        <taxon>Bacteria</taxon>
        <taxon>Pseudomonadati</taxon>
        <taxon>Acidobacteriota</taxon>
        <taxon>Terriglobia</taxon>
        <taxon>Terriglobales</taxon>
        <taxon>Acidobacteriaceae</taxon>
        <taxon>Tunturiibacter</taxon>
    </lineage>
</organism>
<evidence type="ECO:0000259" key="1">
    <source>
        <dbReference type="Pfam" id="PF08241"/>
    </source>
</evidence>
<dbReference type="Pfam" id="PF08241">
    <property type="entry name" value="Methyltransf_11"/>
    <property type="match status" value="1"/>
</dbReference>
<name>A0A7W8IFP6_9BACT</name>
<dbReference type="InterPro" id="IPR029063">
    <property type="entry name" value="SAM-dependent_MTases_sf"/>
</dbReference>
<sequence>MAVGVFDKVRWSLENRGMAGTVTSAAKSIGRKLRRPEVRAAHPFDVHHGVRTDGLIPGHDLAVGHANDRFIAGYAAIPPSRFRGAMKKWLESGPAHAIKDYTFIDFGCGKGRAVLLASEMRFREVVGVELNTGLAELAQENAEVWTKAGKALSPIRIVCGDALELEWPAGPCVVYLYNPFQGQVMRHLVDRLRSRFAERPRDLEVIYQKPEQAAVFEDGFEMVWCEAIEMSEDDRVADLVADPKDESRAYRLHRAS</sequence>
<keyword evidence="3" id="KW-1185">Reference proteome</keyword>
<dbReference type="AlphaFoldDB" id="A0A7W8IFP6"/>
<keyword evidence="2" id="KW-0808">Transferase</keyword>
<reference evidence="2" key="1">
    <citation type="submission" date="2020-08" db="EMBL/GenBank/DDBJ databases">
        <title>Genomic Encyclopedia of Type Strains, Phase IV (KMG-V): Genome sequencing to study the core and pangenomes of soil and plant-associated prokaryotes.</title>
        <authorList>
            <person name="Whitman W."/>
        </authorList>
    </citation>
    <scope>NUCLEOTIDE SEQUENCE [LARGE SCALE GENOMIC DNA]</scope>
    <source>
        <strain evidence="2">M8UP27</strain>
    </source>
</reference>
<dbReference type="SUPFAM" id="SSF53335">
    <property type="entry name" value="S-adenosyl-L-methionine-dependent methyltransferases"/>
    <property type="match status" value="1"/>
</dbReference>
<proteinExistence type="predicted"/>
<dbReference type="Gene3D" id="3.40.50.150">
    <property type="entry name" value="Vaccinia Virus protein VP39"/>
    <property type="match status" value="1"/>
</dbReference>
<dbReference type="CDD" id="cd02440">
    <property type="entry name" value="AdoMet_MTases"/>
    <property type="match status" value="1"/>
</dbReference>
<evidence type="ECO:0000313" key="3">
    <source>
        <dbReference type="Proteomes" id="UP000568106"/>
    </source>
</evidence>
<evidence type="ECO:0000313" key="2">
    <source>
        <dbReference type="EMBL" id="MBB5316354.1"/>
    </source>
</evidence>
<protein>
    <submittedName>
        <fullName evidence="2">SAM-dependent methyltransferase</fullName>
    </submittedName>
</protein>
<gene>
    <name evidence="2" type="ORF">HDF09_001004</name>
</gene>
<keyword evidence="2" id="KW-0489">Methyltransferase</keyword>
<dbReference type="GO" id="GO:0032259">
    <property type="term" value="P:methylation"/>
    <property type="evidence" value="ECO:0007669"/>
    <property type="project" value="UniProtKB-KW"/>
</dbReference>
<accession>A0A7W8IFP6</accession>
<dbReference type="GO" id="GO:0008757">
    <property type="term" value="F:S-adenosylmethionine-dependent methyltransferase activity"/>
    <property type="evidence" value="ECO:0007669"/>
    <property type="project" value="InterPro"/>
</dbReference>
<dbReference type="Proteomes" id="UP000568106">
    <property type="component" value="Unassembled WGS sequence"/>
</dbReference>
<dbReference type="EMBL" id="JACHDY010000001">
    <property type="protein sequence ID" value="MBB5316354.1"/>
    <property type="molecule type" value="Genomic_DNA"/>
</dbReference>
<comment type="caution">
    <text evidence="2">The sequence shown here is derived from an EMBL/GenBank/DDBJ whole genome shotgun (WGS) entry which is preliminary data.</text>
</comment>
<feature type="domain" description="Methyltransferase type 11" evidence="1">
    <location>
        <begin position="105"/>
        <end position="170"/>
    </location>
</feature>